<evidence type="ECO:0000313" key="9">
    <source>
        <dbReference type="Proteomes" id="UP000679600"/>
    </source>
</evidence>
<dbReference type="Proteomes" id="UP000679600">
    <property type="component" value="Segment"/>
</dbReference>
<dbReference type="GeneID" id="80398263"/>
<evidence type="ECO:0000256" key="7">
    <source>
        <dbReference type="ARBA" id="ARBA00035110"/>
    </source>
</evidence>
<evidence type="ECO:0000256" key="2">
    <source>
        <dbReference type="ARBA" id="ARBA00022581"/>
    </source>
</evidence>
<evidence type="ECO:0000256" key="4">
    <source>
        <dbReference type="ARBA" id="ARBA00022844"/>
    </source>
</evidence>
<reference evidence="8" key="1">
    <citation type="submission" date="2020-09" db="EMBL/GenBank/DDBJ databases">
        <title>Leviviricetes taxonomy.</title>
        <authorList>
            <person name="Stockdale S.R."/>
            <person name="Callanan J."/>
            <person name="Adriaenssens E.M."/>
            <person name="Kuhn J.H."/>
            <person name="Rumnieks J."/>
            <person name="Shkoporov A."/>
            <person name="Draper L.A."/>
            <person name="Ross P."/>
            <person name="Hill C."/>
        </authorList>
    </citation>
    <scope>NUCLEOTIDE SEQUENCE</scope>
</reference>
<gene>
    <name evidence="8" type="primary">SRR5466337_2_3</name>
</gene>
<dbReference type="EMBL" id="BK013625">
    <property type="protein sequence ID" value="DAD50781.1"/>
    <property type="molecule type" value="Genomic_RNA"/>
</dbReference>
<evidence type="ECO:0000256" key="5">
    <source>
        <dbReference type="ARBA" id="ARBA00023104"/>
    </source>
</evidence>
<organism evidence="8 9">
    <name type="scientific">ssRNA phage SRR5466337_2</name>
    <dbReference type="NCBI Taxonomy" id="2786388"/>
    <lineage>
        <taxon>Viruses</taxon>
        <taxon>Riboviria</taxon>
        <taxon>Orthornavirae</taxon>
        <taxon>Lenarviricota</taxon>
        <taxon>Leviviricetes</taxon>
        <taxon>Norzivirales</taxon>
        <taxon>Fiersviridae</taxon>
        <taxon>Decadevirus</taxon>
        <taxon>Decadevirus asienecus</taxon>
    </lineage>
</organism>
<dbReference type="InterPro" id="IPR005563">
    <property type="entry name" value="A_protein"/>
</dbReference>
<evidence type="ECO:0000256" key="1">
    <source>
        <dbReference type="ARBA" id="ARBA00004328"/>
    </source>
</evidence>
<keyword evidence="4" id="KW-0946">Virion</keyword>
<dbReference type="KEGG" id="vg:80398263"/>
<dbReference type="GO" id="GO:0039666">
    <property type="term" value="P:virion attachment to host cell pilus"/>
    <property type="evidence" value="ECO:0007669"/>
    <property type="project" value="UniProtKB-KW"/>
</dbReference>
<comment type="similarity">
    <text evidence="7">Belongs to the Leviviricetes maturation protein family.</text>
</comment>
<protein>
    <submittedName>
        <fullName evidence="8">Maturation protein</fullName>
    </submittedName>
</protein>
<name>A0A8S5L0C2_9VIRU</name>
<accession>A0A8S5L0C2</accession>
<dbReference type="GO" id="GO:0044423">
    <property type="term" value="C:virion component"/>
    <property type="evidence" value="ECO:0007669"/>
    <property type="project" value="UniProtKB-KW"/>
</dbReference>
<dbReference type="Pfam" id="PF03863">
    <property type="entry name" value="Phage_mat-A"/>
    <property type="match status" value="1"/>
</dbReference>
<dbReference type="RefSeq" id="YP_010769292.1">
    <property type="nucleotide sequence ID" value="NC_073930.1"/>
</dbReference>
<keyword evidence="9" id="KW-1185">Reference proteome</keyword>
<sequence length="448" mass="50496">MTTGSRVRDGRWTTNYGQGLTSEGPYWSKSWTGGDSISQKKIVTARPVSDPFPTRPDLENRLPNESSKEFRRRVKKLRREWLARVREFLRRNPKRGPRAKPRKRVMPPNGYSLTVYDYNLGNYQVRRSGESQYNYCMNCNPLVNGHVPLDPKDHYRVIEKLRRKVYGSGFHPGIFAAESGKALVMITKSCTQIRNALIALFKGNWRGIIRNLGEPVGHLYGRARYSYLSYHEGRMSLSKAWLAFQYGWLPLLNDLEEGEAYLAEQLYGTGAANGRRVVARRQFAGANYMHWQEPGVLEFGLAGRVTTHDVQYVITNLRADTPSAVPPLASLAGVAWEIVPYSFVCDWVAPIGGYLQALRTASQIKGTVVLSIKSRTEWYGPATGIGITAYRQVSILPTERTFLTFTRTVSEEISPPTPSGNLSPSSIFSVWQRAVSAVALLQNLKLKK</sequence>
<proteinExistence type="inferred from homology"/>
<keyword evidence="2" id="KW-0945">Host-virus interaction</keyword>
<keyword evidence="3" id="KW-1161">Viral attachment to host cell</keyword>
<keyword evidence="6" id="KW-1160">Virus entry into host cell</keyword>
<comment type="subcellular location">
    <subcellularLocation>
        <location evidence="1">Virion</location>
    </subcellularLocation>
</comment>
<keyword evidence="5" id="KW-1175">Viral attachment to host cell pilus</keyword>
<evidence type="ECO:0000256" key="6">
    <source>
        <dbReference type="ARBA" id="ARBA00023296"/>
    </source>
</evidence>
<evidence type="ECO:0000313" key="8">
    <source>
        <dbReference type="EMBL" id="DAD50781.1"/>
    </source>
</evidence>
<evidence type="ECO:0000256" key="3">
    <source>
        <dbReference type="ARBA" id="ARBA00022804"/>
    </source>
</evidence>